<dbReference type="PANTHER" id="PTHR33744">
    <property type="entry name" value="CARBOHYDRATE DIACID REGULATOR"/>
    <property type="match status" value="1"/>
</dbReference>
<dbReference type="Gene3D" id="1.10.10.2840">
    <property type="entry name" value="PucR C-terminal helix-turn-helix domain"/>
    <property type="match status" value="1"/>
</dbReference>
<protein>
    <submittedName>
        <fullName evidence="5">PucR family transcriptional regulator</fullName>
    </submittedName>
</protein>
<feature type="domain" description="PucR C-terminal helix-turn-helix" evidence="3">
    <location>
        <begin position="503"/>
        <end position="560"/>
    </location>
</feature>
<dbReference type="InterPro" id="IPR025736">
    <property type="entry name" value="PucR_C-HTH_dom"/>
</dbReference>
<dbReference type="Pfam" id="PF17853">
    <property type="entry name" value="GGDEF_2"/>
    <property type="match status" value="1"/>
</dbReference>
<dbReference type="AlphaFoldDB" id="A0A6B3C0T9"/>
<dbReference type="Pfam" id="PF13556">
    <property type="entry name" value="HTH_30"/>
    <property type="match status" value="1"/>
</dbReference>
<evidence type="ECO:0000259" key="4">
    <source>
        <dbReference type="Pfam" id="PF17853"/>
    </source>
</evidence>
<gene>
    <name evidence="5" type="ORF">G3I71_30715</name>
</gene>
<sequence>MRLRALLDTDALGLTLLGGEDELDRTVRGVMTTDLRDPSRYLSGGELVLTGLAWRRDPADSEAFVRLVAGAGVAALAAGEAELGAVPDDLVTACARHRLPLFAVHESVAFATITEHVVRQVSGERAGDLAAVVERHRRMMTSGPAGGGPDVVLDLLGSDLDLGAWVLSPAGRLIAGSKVSGPAPAPDVCAALAAEHLTAVRTGSRHVLSPHRVAVGGTTYSLFPVRGNSRTAAPGGSRDVRETLLSDWLLAVEADAGDWPAERLDLLQGVTQLIAVERDRRDAARVVRRRLAQEVLELVQTGAVPAEIAARLRVAAPVLLPGLGAAPHWQVVVARVDWAGGEIEGGPVAQALLEEILVDPLLTGPEHSDRIAVAHTGDEAIALVPLPAVSSEHDGSEAGILAEELLSAVRDPLSAGLDDDGRLTIGVSAAVHSAEGLRGALEEARHARRVAGARPGRVCAAGHHELASHVLLLPFVPDDVRRAFTARLLDPLRDYDRRHRAELIPTLEAFLESDGSWTRCAARLHLHVNTLRYRVGRIEQLTGRDLSRLEDKLDFFLALRMS</sequence>
<evidence type="ECO:0000313" key="5">
    <source>
        <dbReference type="EMBL" id="NEC90076.1"/>
    </source>
</evidence>
<dbReference type="Pfam" id="PF07905">
    <property type="entry name" value="PucR"/>
    <property type="match status" value="1"/>
</dbReference>
<organism evidence="5">
    <name type="scientific">Streptomyces sp. SID12501</name>
    <dbReference type="NCBI Taxonomy" id="2706042"/>
    <lineage>
        <taxon>Bacteria</taxon>
        <taxon>Bacillati</taxon>
        <taxon>Actinomycetota</taxon>
        <taxon>Actinomycetes</taxon>
        <taxon>Kitasatosporales</taxon>
        <taxon>Streptomycetaceae</taxon>
        <taxon>Streptomyces</taxon>
    </lineage>
</organism>
<dbReference type="EMBL" id="JAAGLU010000029">
    <property type="protein sequence ID" value="NEC90076.1"/>
    <property type="molecule type" value="Genomic_DNA"/>
</dbReference>
<comment type="caution">
    <text evidence="5">The sequence shown here is derived from an EMBL/GenBank/DDBJ whole genome shotgun (WGS) entry which is preliminary data.</text>
</comment>
<dbReference type="InterPro" id="IPR012914">
    <property type="entry name" value="PucR_dom"/>
</dbReference>
<feature type="domain" description="Purine catabolism PurC-like" evidence="2">
    <location>
        <begin position="6"/>
        <end position="121"/>
    </location>
</feature>
<reference evidence="5" key="1">
    <citation type="submission" date="2020-01" db="EMBL/GenBank/DDBJ databases">
        <title>Insect and environment-associated Actinomycetes.</title>
        <authorList>
            <person name="Currrie C."/>
            <person name="Chevrette M."/>
            <person name="Carlson C."/>
            <person name="Stubbendieck R."/>
            <person name="Wendt-Pienkowski E."/>
        </authorList>
    </citation>
    <scope>NUCLEOTIDE SEQUENCE</scope>
    <source>
        <strain evidence="5">SID12501</strain>
    </source>
</reference>
<dbReference type="InterPro" id="IPR041522">
    <property type="entry name" value="CdaR_GGDEF"/>
</dbReference>
<accession>A0A6B3C0T9</accession>
<comment type="similarity">
    <text evidence="1">Belongs to the CdaR family.</text>
</comment>
<dbReference type="InterPro" id="IPR042070">
    <property type="entry name" value="PucR_C-HTH_sf"/>
</dbReference>
<dbReference type="PANTHER" id="PTHR33744:SF17">
    <property type="entry name" value="CONSERVED PROTEIN"/>
    <property type="match status" value="1"/>
</dbReference>
<evidence type="ECO:0000259" key="3">
    <source>
        <dbReference type="Pfam" id="PF13556"/>
    </source>
</evidence>
<dbReference type="RefSeq" id="WP_164319651.1">
    <property type="nucleotide sequence ID" value="NZ_JAAGLU010000029.1"/>
</dbReference>
<dbReference type="InterPro" id="IPR051448">
    <property type="entry name" value="CdaR-like_regulators"/>
</dbReference>
<evidence type="ECO:0000259" key="2">
    <source>
        <dbReference type="Pfam" id="PF07905"/>
    </source>
</evidence>
<name>A0A6B3C0T9_9ACTN</name>
<proteinExistence type="inferred from homology"/>
<evidence type="ECO:0000256" key="1">
    <source>
        <dbReference type="ARBA" id="ARBA00006754"/>
    </source>
</evidence>
<feature type="domain" description="CdaR GGDEF-like" evidence="4">
    <location>
        <begin position="361"/>
        <end position="450"/>
    </location>
</feature>